<dbReference type="PANTHER" id="PTHR24120:SF4">
    <property type="entry name" value="GH07239P"/>
    <property type="match status" value="1"/>
</dbReference>
<name>A0A132P0L5_GIAIN</name>
<organism evidence="1 2">
    <name type="scientific">Giardia duodenalis assemblage B</name>
    <dbReference type="NCBI Taxonomy" id="1394984"/>
    <lineage>
        <taxon>Eukaryota</taxon>
        <taxon>Metamonada</taxon>
        <taxon>Diplomonadida</taxon>
        <taxon>Hexamitidae</taxon>
        <taxon>Giardiinae</taxon>
        <taxon>Giardia</taxon>
    </lineage>
</organism>
<gene>
    <name evidence="1" type="ORF">QR46_0179</name>
</gene>
<comment type="caution">
    <text evidence="1">The sequence shown here is derived from an EMBL/GenBank/DDBJ whole genome shotgun (WGS) entry which is preliminary data.</text>
</comment>
<sequence>MAIACINHMLSSINLDTSVLYSRDISVDGLPDPMKEDILSAWTNYLFDKDDKGAICHVLPFLLPLRTVILDENRYWIKLRYRFTKGISLEAVIAHHVKLGTHVSEDIIAYLAHVVLADMAAGLRYNLVYGLSPKAVLMDQNFDKLIYAAYVPVTIISENTSAVEDHTSVINPISKKELIEYSISSLGALLFEICLLSSVNVAEYASDSEAPSVYIDRLCGCGYSRALAALVVACLLFPRPLDMIVSDSVLSFTSFEEAVSVVDALMKATTCGINKSPLATVPATVPTVSAASRSETCTLQSSSDEQERSVIQSLITTRSIKTLTQHATTESGASILSSILEDKLLLAKRQYSPELETIVQACAADKDLCIRVNARDPDPSPIRTYLIAAAQKGDARAVLKHYNELGFIHGKYTALMEAARRNNLRVIPILLGELGYTNSVGQTALMLAAHFNNIEAVRLLLMEVGIVDNWGTTALMVACMKGHDAIAELLLPESRKQDEWGNTAMMYAAQSGHLNCVKLLLSRELNMVTKISSTALSHAMMCGHRDCAIALQAERQISNITPLMYSVFFNDPGDALNQSINEGVNTLSYANKAGFTAIMFAAAGHNWHAVNSLLPYEAQYVPDLPDLRGKDIDEVAHTFFSEAVQKRYLHLVFVFATYMHYLLESERTDGFKQKHGTTILRTWSGISVTHRTSLMECAKRGDVIGVRASRDDCCKVFDGHTALMLGVINRMAICSRLLLTEMGIQGADGMTALMHAVDSGQVDLVALLLAEAPIKNAAGDTALDIARRRAKGHPQTSPYNRCISMLVNFQY</sequence>
<dbReference type="SMART" id="SM00248">
    <property type="entry name" value="ANK"/>
    <property type="match status" value="8"/>
</dbReference>
<dbReference type="OrthoDB" id="20872at2759"/>
<dbReference type="Proteomes" id="UP000070089">
    <property type="component" value="Unassembled WGS sequence"/>
</dbReference>
<dbReference type="InterPro" id="IPR036770">
    <property type="entry name" value="Ankyrin_rpt-contain_sf"/>
</dbReference>
<dbReference type="Pfam" id="PF12796">
    <property type="entry name" value="Ank_2"/>
    <property type="match status" value="3"/>
</dbReference>
<dbReference type="VEuPathDB" id="GiardiaDB:QR46_0179"/>
<dbReference type="InterPro" id="IPR002110">
    <property type="entry name" value="Ankyrin_rpt"/>
</dbReference>
<protein>
    <submittedName>
        <fullName evidence="1">Protein 21.1</fullName>
    </submittedName>
</protein>
<accession>A0A132P0L5</accession>
<reference evidence="1 2" key="1">
    <citation type="journal article" date="2015" name="Mol. Biochem. Parasitol.">
        <title>Identification of polymorphic genes for use in assemblage B genotyping assays through comparative genomics of multiple assemblage B Giardia duodenalis isolates.</title>
        <authorList>
            <person name="Wielinga C."/>
            <person name="Thompson R.C."/>
            <person name="Monis P."/>
            <person name="Ryan U."/>
        </authorList>
    </citation>
    <scope>NUCLEOTIDE SEQUENCE [LARGE SCALE GENOMIC DNA]</scope>
    <source>
        <strain evidence="1 2">BAH15c1</strain>
    </source>
</reference>
<evidence type="ECO:0000313" key="2">
    <source>
        <dbReference type="Proteomes" id="UP000070089"/>
    </source>
</evidence>
<dbReference type="Gene3D" id="1.25.40.20">
    <property type="entry name" value="Ankyrin repeat-containing domain"/>
    <property type="match status" value="3"/>
</dbReference>
<evidence type="ECO:0000313" key="1">
    <source>
        <dbReference type="EMBL" id="KWX15861.1"/>
    </source>
</evidence>
<dbReference type="EMBL" id="JXTI01000002">
    <property type="protein sequence ID" value="KWX15861.1"/>
    <property type="molecule type" value="Genomic_DNA"/>
</dbReference>
<dbReference type="AlphaFoldDB" id="A0A132P0L5"/>
<dbReference type="PANTHER" id="PTHR24120">
    <property type="entry name" value="GH07239P"/>
    <property type="match status" value="1"/>
</dbReference>
<proteinExistence type="predicted"/>
<dbReference type="SUPFAM" id="SSF48403">
    <property type="entry name" value="Ankyrin repeat"/>
    <property type="match status" value="2"/>
</dbReference>